<evidence type="ECO:0008006" key="4">
    <source>
        <dbReference type="Google" id="ProtNLM"/>
    </source>
</evidence>
<dbReference type="Proteomes" id="UP001176941">
    <property type="component" value="Chromosome 22"/>
</dbReference>
<keyword evidence="3" id="KW-1185">Reference proteome</keyword>
<sequence length="107" mass="12550">MRLPQPSAGPTPIGPQRQRRLGEHLDHSLREAIFRSVFRYDQVAKVRSFHRLEICAVSISWRGCVLREMWLKSKSSLNRERKKPVRTLVHQATSLLHSVYCGGWWDR</sequence>
<accession>A0ABN8YRV5</accession>
<protein>
    <recommendedName>
        <fullName evidence="4">F-box domain-containing protein</fullName>
    </recommendedName>
</protein>
<evidence type="ECO:0000313" key="3">
    <source>
        <dbReference type="Proteomes" id="UP001176941"/>
    </source>
</evidence>
<organism evidence="2 3">
    <name type="scientific">Rangifer tarandus platyrhynchus</name>
    <name type="common">Svalbard reindeer</name>
    <dbReference type="NCBI Taxonomy" id="3082113"/>
    <lineage>
        <taxon>Eukaryota</taxon>
        <taxon>Metazoa</taxon>
        <taxon>Chordata</taxon>
        <taxon>Craniata</taxon>
        <taxon>Vertebrata</taxon>
        <taxon>Euteleostomi</taxon>
        <taxon>Mammalia</taxon>
        <taxon>Eutheria</taxon>
        <taxon>Laurasiatheria</taxon>
        <taxon>Artiodactyla</taxon>
        <taxon>Ruminantia</taxon>
        <taxon>Pecora</taxon>
        <taxon>Cervidae</taxon>
        <taxon>Odocoileinae</taxon>
        <taxon>Rangifer</taxon>
    </lineage>
</organism>
<dbReference type="EMBL" id="OX459958">
    <property type="protein sequence ID" value="CAI9164320.1"/>
    <property type="molecule type" value="Genomic_DNA"/>
</dbReference>
<gene>
    <name evidence="2" type="ORF">MRATA1EN1_LOCUS13282</name>
</gene>
<evidence type="ECO:0000256" key="1">
    <source>
        <dbReference type="SAM" id="MobiDB-lite"/>
    </source>
</evidence>
<name>A0ABN8YRV5_RANTA</name>
<proteinExistence type="predicted"/>
<feature type="region of interest" description="Disordered" evidence="1">
    <location>
        <begin position="1"/>
        <end position="20"/>
    </location>
</feature>
<reference evidence="2" key="1">
    <citation type="submission" date="2023-04" db="EMBL/GenBank/DDBJ databases">
        <authorList>
            <consortium name="ELIXIR-Norway"/>
        </authorList>
    </citation>
    <scope>NUCLEOTIDE SEQUENCE [LARGE SCALE GENOMIC DNA]</scope>
</reference>
<evidence type="ECO:0000313" key="2">
    <source>
        <dbReference type="EMBL" id="CAI9164320.1"/>
    </source>
</evidence>